<dbReference type="GO" id="GO:0005737">
    <property type="term" value="C:cytoplasm"/>
    <property type="evidence" value="ECO:0007669"/>
    <property type="project" value="TreeGrafter"/>
</dbReference>
<dbReference type="InterPro" id="IPR007707">
    <property type="entry name" value="TACC_C"/>
</dbReference>
<evidence type="ECO:0000256" key="2">
    <source>
        <dbReference type="ARBA" id="ARBA00009423"/>
    </source>
</evidence>
<name>A0A6V7GTW4_9HYME</name>
<evidence type="ECO:0000256" key="8">
    <source>
        <dbReference type="SAM" id="MobiDB-lite"/>
    </source>
</evidence>
<dbReference type="Pfam" id="PF05010">
    <property type="entry name" value="TACC_C"/>
    <property type="match status" value="1"/>
</dbReference>
<dbReference type="Proteomes" id="UP000752696">
    <property type="component" value="Unassembled WGS sequence"/>
</dbReference>
<dbReference type="Gene3D" id="1.20.5.1700">
    <property type="match status" value="1"/>
</dbReference>
<comment type="caution">
    <text evidence="10">The sequence shown here is derived from an EMBL/GenBank/DDBJ whole genome shotgun (WGS) entry which is preliminary data.</text>
</comment>
<dbReference type="AlphaFoldDB" id="A0A6V7GTW4"/>
<accession>A0A6V7GTW4</accession>
<gene>
    <name evidence="10" type="ORF">MHI_LOCUS88424</name>
</gene>
<evidence type="ECO:0000256" key="3">
    <source>
        <dbReference type="ARBA" id="ARBA00022490"/>
    </source>
</evidence>
<keyword evidence="6" id="KW-0206">Cytoskeleton</keyword>
<dbReference type="InterPro" id="IPR039915">
    <property type="entry name" value="TACC"/>
</dbReference>
<feature type="coiled-coil region" evidence="7">
    <location>
        <begin position="85"/>
        <end position="187"/>
    </location>
</feature>
<proteinExistence type="inferred from homology"/>
<evidence type="ECO:0000259" key="9">
    <source>
        <dbReference type="Pfam" id="PF05010"/>
    </source>
</evidence>
<evidence type="ECO:0000256" key="6">
    <source>
        <dbReference type="ARBA" id="ARBA00023212"/>
    </source>
</evidence>
<reference evidence="10" key="1">
    <citation type="submission" date="2020-07" db="EMBL/GenBank/DDBJ databases">
        <authorList>
            <person name="Nazaruddin N."/>
        </authorList>
    </citation>
    <scope>NUCLEOTIDE SEQUENCE</scope>
</reference>
<evidence type="ECO:0000256" key="5">
    <source>
        <dbReference type="ARBA" id="ARBA00023054"/>
    </source>
</evidence>
<comment type="subcellular location">
    <subcellularLocation>
        <location evidence="1">Cytoplasm</location>
        <location evidence="1">Cytoskeleton</location>
    </subcellularLocation>
</comment>
<evidence type="ECO:0000313" key="11">
    <source>
        <dbReference type="Proteomes" id="UP000752696"/>
    </source>
</evidence>
<keyword evidence="11" id="KW-1185">Reference proteome</keyword>
<dbReference type="PANTHER" id="PTHR13924:SF10">
    <property type="entry name" value="TRANSFORMING ACIDIC COILED-COIL PROTEIN, ISOFORM K"/>
    <property type="match status" value="1"/>
</dbReference>
<protein>
    <recommendedName>
        <fullName evidence="9">Transforming acidic coiled-coil-containing protein C-terminal domain-containing protein</fullName>
    </recommendedName>
</protein>
<comment type="similarity">
    <text evidence="2">Belongs to the TACC family.</text>
</comment>
<feature type="coiled-coil region" evidence="7">
    <location>
        <begin position="216"/>
        <end position="300"/>
    </location>
</feature>
<dbReference type="GO" id="GO:0007052">
    <property type="term" value="P:mitotic spindle organization"/>
    <property type="evidence" value="ECO:0007669"/>
    <property type="project" value="InterPro"/>
</dbReference>
<evidence type="ECO:0000256" key="1">
    <source>
        <dbReference type="ARBA" id="ARBA00004245"/>
    </source>
</evidence>
<feature type="domain" description="Transforming acidic coiled-coil-containing protein C-terminal" evidence="9">
    <location>
        <begin position="103"/>
        <end position="298"/>
    </location>
</feature>
<feature type="region of interest" description="Disordered" evidence="8">
    <location>
        <begin position="1"/>
        <end position="30"/>
    </location>
</feature>
<dbReference type="EMBL" id="CAJDYZ010001589">
    <property type="protein sequence ID" value="CAD1468976.1"/>
    <property type="molecule type" value="Genomic_DNA"/>
</dbReference>
<dbReference type="OrthoDB" id="10255048at2759"/>
<dbReference type="GO" id="GO:0007097">
    <property type="term" value="P:nuclear migration"/>
    <property type="evidence" value="ECO:0007669"/>
    <property type="project" value="TreeGrafter"/>
</dbReference>
<dbReference type="GO" id="GO:0005856">
    <property type="term" value="C:cytoskeleton"/>
    <property type="evidence" value="ECO:0007669"/>
    <property type="project" value="UniProtKB-SubCell"/>
</dbReference>
<evidence type="ECO:0000256" key="4">
    <source>
        <dbReference type="ARBA" id="ARBA00022553"/>
    </source>
</evidence>
<evidence type="ECO:0000256" key="7">
    <source>
        <dbReference type="SAM" id="Coils"/>
    </source>
</evidence>
<dbReference type="PANTHER" id="PTHR13924">
    <property type="entry name" value="TRANSFORMING ACIDIC COILED-COIL CONTAINING PROTEIN 1/2"/>
    <property type="match status" value="1"/>
</dbReference>
<keyword evidence="3" id="KW-0963">Cytoplasm</keyword>
<sequence>MLPQGNTQSANEEQNGESESIPANIDTPKRNPAIAAIDRLLFYSPVSTNMTQKTDELQEKMANKPTEESESHTALIIDVNMSKELELVRSTVLHLEEKLEKQKKEYEAELEKQKNAFQEKINKLQAQIAQEIKSKSQMTVVVEEYEKSISRLLTERERDRTNFEQEKAKLQEELQATNVHLSNTEAAFNDVHQKYERLKGFVSVYKSNETVLKESIQENMETIKGLETRYDQLKNHAKTELEKANFELDAIRKQHEDETVKLHALVRKAELKSNSLAELVEQKTKENKELTQILDEVIARVGHQNVD</sequence>
<keyword evidence="5 7" id="KW-0175">Coiled coil</keyword>
<organism evidence="10 11">
    <name type="scientific">Heterotrigona itama</name>
    <dbReference type="NCBI Taxonomy" id="395501"/>
    <lineage>
        <taxon>Eukaryota</taxon>
        <taxon>Metazoa</taxon>
        <taxon>Ecdysozoa</taxon>
        <taxon>Arthropoda</taxon>
        <taxon>Hexapoda</taxon>
        <taxon>Insecta</taxon>
        <taxon>Pterygota</taxon>
        <taxon>Neoptera</taxon>
        <taxon>Endopterygota</taxon>
        <taxon>Hymenoptera</taxon>
        <taxon>Apocrita</taxon>
        <taxon>Aculeata</taxon>
        <taxon>Apoidea</taxon>
        <taxon>Anthophila</taxon>
        <taxon>Apidae</taxon>
        <taxon>Heterotrigona</taxon>
    </lineage>
</organism>
<keyword evidence="4" id="KW-0597">Phosphoprotein</keyword>
<evidence type="ECO:0000313" key="10">
    <source>
        <dbReference type="EMBL" id="CAD1468976.1"/>
    </source>
</evidence>
<feature type="compositionally biased region" description="Polar residues" evidence="8">
    <location>
        <begin position="1"/>
        <end position="13"/>
    </location>
</feature>